<keyword evidence="4" id="KW-1185">Reference proteome</keyword>
<dbReference type="OrthoDB" id="1470350at2759"/>
<evidence type="ECO:0000313" key="2">
    <source>
        <dbReference type="EMBL" id="CAE0696406.1"/>
    </source>
</evidence>
<dbReference type="InterPro" id="IPR036396">
    <property type="entry name" value="Cyt_P450_sf"/>
</dbReference>
<evidence type="ECO:0008006" key="5">
    <source>
        <dbReference type="Google" id="ProtNLM"/>
    </source>
</evidence>
<dbReference type="GO" id="GO:0020037">
    <property type="term" value="F:heme binding"/>
    <property type="evidence" value="ECO:0007669"/>
    <property type="project" value="InterPro"/>
</dbReference>
<comment type="similarity">
    <text evidence="1">Belongs to the cytochrome P450 family.</text>
</comment>
<dbReference type="PRINTS" id="PR00385">
    <property type="entry name" value="P450"/>
</dbReference>
<evidence type="ECO:0000313" key="4">
    <source>
        <dbReference type="Proteomes" id="UP000789595"/>
    </source>
</evidence>
<dbReference type="InterPro" id="IPR050121">
    <property type="entry name" value="Cytochrome_P450_monoxygenase"/>
</dbReference>
<name>A0A7S3ZWW4_9STRA</name>
<dbReference type="GO" id="GO:0016705">
    <property type="term" value="F:oxidoreductase activity, acting on paired donors, with incorporation or reduction of molecular oxygen"/>
    <property type="evidence" value="ECO:0007669"/>
    <property type="project" value="InterPro"/>
</dbReference>
<dbReference type="SUPFAM" id="SSF48264">
    <property type="entry name" value="Cytochrome P450"/>
    <property type="match status" value="1"/>
</dbReference>
<evidence type="ECO:0000313" key="3">
    <source>
        <dbReference type="EMBL" id="CAH0379634.1"/>
    </source>
</evidence>
<sequence length="400" mass="41507">MGACHSQEREPWETAHKTEPSCQAWRLVDRVAAARTARRANRSTIPLPLAPGSQVSAHMVVCPHAARETFAEDCDALSKSRGRCAALTAVNGDAWRAQRPLVAKALGGAPSRTSRAAAVAVAADMMAQLRGPVDAREVGLRVGTACVVAAMVGCRDAALEGAVAAIFAPSLARAHYRATPAEGARVDAALRAAGDGGLLAALRQECAAAGFEEGVALDNAHRALLAGAQTIAATLCSALAFIAAHPPQKSLDARAAVRETLRILPPVATLPRRVETRVDLGGGGVARGAWVVGDLVACAHGGDAASLRYDPARSADGDAAPWGVGPRSCPAGQLSTACVAAALEALDARATWRLARKRDGVGPDGSCRFLEPLVYARTLAFPRPVPLVVDERRLPRPPDM</sequence>
<dbReference type="GO" id="GO:0005506">
    <property type="term" value="F:iron ion binding"/>
    <property type="evidence" value="ECO:0007669"/>
    <property type="project" value="InterPro"/>
</dbReference>
<dbReference type="Gene3D" id="1.10.630.10">
    <property type="entry name" value="Cytochrome P450"/>
    <property type="match status" value="1"/>
</dbReference>
<proteinExistence type="inferred from homology"/>
<accession>A0A7S3ZWW4</accession>
<dbReference type="EMBL" id="HBIW01013797">
    <property type="protein sequence ID" value="CAE0696406.1"/>
    <property type="molecule type" value="Transcribed_RNA"/>
</dbReference>
<gene>
    <name evidence="2" type="ORF">PCAL00307_LOCUS11842</name>
    <name evidence="3" type="ORF">PECAL_6P12610</name>
</gene>
<dbReference type="PANTHER" id="PTHR24305">
    <property type="entry name" value="CYTOCHROME P450"/>
    <property type="match status" value="1"/>
</dbReference>
<dbReference type="AlphaFoldDB" id="A0A7S3ZWW4"/>
<organism evidence="2">
    <name type="scientific">Pelagomonas calceolata</name>
    <dbReference type="NCBI Taxonomy" id="35677"/>
    <lineage>
        <taxon>Eukaryota</taxon>
        <taxon>Sar</taxon>
        <taxon>Stramenopiles</taxon>
        <taxon>Ochrophyta</taxon>
        <taxon>Pelagophyceae</taxon>
        <taxon>Pelagomonadales</taxon>
        <taxon>Pelagomonadaceae</taxon>
        <taxon>Pelagomonas</taxon>
    </lineage>
</organism>
<evidence type="ECO:0000256" key="1">
    <source>
        <dbReference type="ARBA" id="ARBA00010617"/>
    </source>
</evidence>
<protein>
    <recommendedName>
        <fullName evidence="5">Cytochrome P450</fullName>
    </recommendedName>
</protein>
<dbReference type="GO" id="GO:0004497">
    <property type="term" value="F:monooxygenase activity"/>
    <property type="evidence" value="ECO:0007669"/>
    <property type="project" value="InterPro"/>
</dbReference>
<dbReference type="InterPro" id="IPR001128">
    <property type="entry name" value="Cyt_P450"/>
</dbReference>
<reference evidence="3" key="2">
    <citation type="submission" date="2021-11" db="EMBL/GenBank/DDBJ databases">
        <authorList>
            <consortium name="Genoscope - CEA"/>
            <person name="William W."/>
        </authorList>
    </citation>
    <scope>NUCLEOTIDE SEQUENCE</scope>
</reference>
<dbReference type="EMBL" id="CAKKNE010000006">
    <property type="protein sequence ID" value="CAH0379634.1"/>
    <property type="molecule type" value="Genomic_DNA"/>
</dbReference>
<reference evidence="2" key="1">
    <citation type="submission" date="2021-01" db="EMBL/GenBank/DDBJ databases">
        <authorList>
            <person name="Corre E."/>
            <person name="Pelletier E."/>
            <person name="Niang G."/>
            <person name="Scheremetjew M."/>
            <person name="Finn R."/>
            <person name="Kale V."/>
            <person name="Holt S."/>
            <person name="Cochrane G."/>
            <person name="Meng A."/>
            <person name="Brown T."/>
            <person name="Cohen L."/>
        </authorList>
    </citation>
    <scope>NUCLEOTIDE SEQUENCE</scope>
    <source>
        <strain evidence="2">CCMP1756</strain>
    </source>
</reference>
<dbReference type="Proteomes" id="UP000789595">
    <property type="component" value="Unassembled WGS sequence"/>
</dbReference>
<dbReference type="PANTHER" id="PTHR24305:SF166">
    <property type="entry name" value="CYTOCHROME P450 12A4, MITOCHONDRIAL-RELATED"/>
    <property type="match status" value="1"/>
</dbReference>